<feature type="region of interest" description="Disordered" evidence="7">
    <location>
        <begin position="424"/>
        <end position="485"/>
    </location>
</feature>
<dbReference type="InterPro" id="IPR000917">
    <property type="entry name" value="Sulfatase_N"/>
</dbReference>
<evidence type="ECO:0000313" key="11">
    <source>
        <dbReference type="Proteomes" id="UP000321577"/>
    </source>
</evidence>
<dbReference type="PANTHER" id="PTHR45953:SF1">
    <property type="entry name" value="IDURONATE 2-SULFATASE"/>
    <property type="match status" value="1"/>
</dbReference>
<dbReference type="InterPro" id="IPR017850">
    <property type="entry name" value="Alkaline_phosphatase_core_sf"/>
</dbReference>
<name>A0A512MAS4_9BACT</name>
<evidence type="ECO:0000256" key="1">
    <source>
        <dbReference type="ARBA" id="ARBA00001913"/>
    </source>
</evidence>
<evidence type="ECO:0000256" key="6">
    <source>
        <dbReference type="ARBA" id="ARBA00022837"/>
    </source>
</evidence>
<keyword evidence="11" id="KW-1185">Reference proteome</keyword>
<dbReference type="GO" id="GO:0004423">
    <property type="term" value="F:iduronate-2-sulfatase activity"/>
    <property type="evidence" value="ECO:0007669"/>
    <property type="project" value="InterPro"/>
</dbReference>
<dbReference type="RefSeq" id="WP_146851017.1">
    <property type="nucleotide sequence ID" value="NZ_BKAG01000017.1"/>
</dbReference>
<evidence type="ECO:0000256" key="3">
    <source>
        <dbReference type="ARBA" id="ARBA00022723"/>
    </source>
</evidence>
<dbReference type="SUPFAM" id="SSF53649">
    <property type="entry name" value="Alkaline phosphatase-like"/>
    <property type="match status" value="1"/>
</dbReference>
<keyword evidence="5" id="KW-0378">Hydrolase</keyword>
<feature type="signal peptide" evidence="8">
    <location>
        <begin position="1"/>
        <end position="21"/>
    </location>
</feature>
<keyword evidence="3" id="KW-0479">Metal-binding</keyword>
<protein>
    <submittedName>
        <fullName evidence="10">Iduronate-2-sulfatase</fullName>
    </submittedName>
</protein>
<evidence type="ECO:0000259" key="9">
    <source>
        <dbReference type="Pfam" id="PF00884"/>
    </source>
</evidence>
<comment type="cofactor">
    <cofactor evidence="1">
        <name>Ca(2+)</name>
        <dbReference type="ChEBI" id="CHEBI:29108"/>
    </cofactor>
</comment>
<dbReference type="InterPro" id="IPR035874">
    <property type="entry name" value="IDS"/>
</dbReference>
<sequence length="485" mass="54332">MHRTLLSLCLLLVASTSALSAADAAKPNVLFIAIDDLRDWVGYLHHNEQTKTPNIDRLAKMGTAFTRSYCAAPVCNPSRTALMSGMRPSTTGVYGNETDWRKIVPEDKPLTASFRKGGYYVCGAGKIYHESFKRDSEWDDYLTKEGGGKAENKLSKNAKDGGVGGIRFAPLDCQDNELEDYAIADYGIEQLGKKHDKPFFLAVGLHKPHMAWNVPQKWYDMFPLESIQLPPYKEDDLSDVPPAGVAMAKPNGDHKNILDSGRWKEAIQAYLAATAYTDMNIGRLLDAFDKSAYKDNTIIVFWCDHGWHLGEKHHWRKFALWEEATRAPLLWVVPGLTKPGTVCDRTVDFMSIYPTLMEVCGLPKPAHLEGPSIKSLLENPAAPWTTPALTTHGFNNHGVRNEGWRYIRYANGDEELYNESADPNEWTNLAKDPQHQAIKDELAKSMPAENAKVPNKEKGKTEKTPEMKAKRKEKKMQKGKEPAEG</sequence>
<dbReference type="OrthoDB" id="9803751at2"/>
<evidence type="ECO:0000256" key="2">
    <source>
        <dbReference type="ARBA" id="ARBA00008779"/>
    </source>
</evidence>
<evidence type="ECO:0000256" key="8">
    <source>
        <dbReference type="SAM" id="SignalP"/>
    </source>
</evidence>
<feature type="compositionally biased region" description="Basic and acidic residues" evidence="7">
    <location>
        <begin position="432"/>
        <end position="443"/>
    </location>
</feature>
<keyword evidence="6" id="KW-0106">Calcium</keyword>
<gene>
    <name evidence="10" type="ORF">BGE01nite_27320</name>
</gene>
<comment type="caution">
    <text evidence="10">The sequence shown here is derived from an EMBL/GenBank/DDBJ whole genome shotgun (WGS) entry which is preliminary data.</text>
</comment>
<dbReference type="Gene3D" id="3.40.720.10">
    <property type="entry name" value="Alkaline Phosphatase, subunit A"/>
    <property type="match status" value="1"/>
</dbReference>
<dbReference type="Proteomes" id="UP000321577">
    <property type="component" value="Unassembled WGS sequence"/>
</dbReference>
<evidence type="ECO:0000313" key="10">
    <source>
        <dbReference type="EMBL" id="GEP43441.1"/>
    </source>
</evidence>
<dbReference type="PANTHER" id="PTHR45953">
    <property type="entry name" value="IDURONATE 2-SULFATASE"/>
    <property type="match status" value="1"/>
</dbReference>
<feature type="chain" id="PRO_5021762236" evidence="8">
    <location>
        <begin position="22"/>
        <end position="485"/>
    </location>
</feature>
<dbReference type="GO" id="GO:0005737">
    <property type="term" value="C:cytoplasm"/>
    <property type="evidence" value="ECO:0007669"/>
    <property type="project" value="TreeGrafter"/>
</dbReference>
<proteinExistence type="inferred from homology"/>
<reference evidence="10 11" key="1">
    <citation type="submission" date="2019-07" db="EMBL/GenBank/DDBJ databases">
        <title>Whole genome shotgun sequence of Brevifollis gellanilyticus NBRC 108608.</title>
        <authorList>
            <person name="Hosoyama A."/>
            <person name="Uohara A."/>
            <person name="Ohji S."/>
            <person name="Ichikawa N."/>
        </authorList>
    </citation>
    <scope>NUCLEOTIDE SEQUENCE [LARGE SCALE GENOMIC DNA]</scope>
    <source>
        <strain evidence="10 11">NBRC 108608</strain>
    </source>
</reference>
<dbReference type="Pfam" id="PF00884">
    <property type="entry name" value="Sulfatase"/>
    <property type="match status" value="1"/>
</dbReference>
<dbReference type="GO" id="GO:0046872">
    <property type="term" value="F:metal ion binding"/>
    <property type="evidence" value="ECO:0007669"/>
    <property type="project" value="UniProtKB-KW"/>
</dbReference>
<feature type="compositionally biased region" description="Basic and acidic residues" evidence="7">
    <location>
        <begin position="454"/>
        <end position="468"/>
    </location>
</feature>
<dbReference type="AlphaFoldDB" id="A0A512MAS4"/>
<evidence type="ECO:0000256" key="5">
    <source>
        <dbReference type="ARBA" id="ARBA00022801"/>
    </source>
</evidence>
<feature type="domain" description="Sulfatase N-terminal" evidence="9">
    <location>
        <begin position="27"/>
        <end position="361"/>
    </location>
</feature>
<keyword evidence="4 8" id="KW-0732">Signal</keyword>
<feature type="compositionally biased region" description="Basic and acidic residues" evidence="7">
    <location>
        <begin position="476"/>
        <end position="485"/>
    </location>
</feature>
<evidence type="ECO:0000256" key="7">
    <source>
        <dbReference type="SAM" id="MobiDB-lite"/>
    </source>
</evidence>
<organism evidence="10 11">
    <name type="scientific">Brevifollis gellanilyticus</name>
    <dbReference type="NCBI Taxonomy" id="748831"/>
    <lineage>
        <taxon>Bacteria</taxon>
        <taxon>Pseudomonadati</taxon>
        <taxon>Verrucomicrobiota</taxon>
        <taxon>Verrucomicrobiia</taxon>
        <taxon>Verrucomicrobiales</taxon>
        <taxon>Verrucomicrobiaceae</taxon>
    </lineage>
</organism>
<dbReference type="EMBL" id="BKAG01000017">
    <property type="protein sequence ID" value="GEP43441.1"/>
    <property type="molecule type" value="Genomic_DNA"/>
</dbReference>
<evidence type="ECO:0000256" key="4">
    <source>
        <dbReference type="ARBA" id="ARBA00022729"/>
    </source>
</evidence>
<dbReference type="CDD" id="cd16030">
    <property type="entry name" value="iduronate-2-sulfatase"/>
    <property type="match status" value="1"/>
</dbReference>
<comment type="similarity">
    <text evidence="2">Belongs to the sulfatase family.</text>
</comment>
<accession>A0A512MAS4</accession>